<dbReference type="EMBL" id="JAMKPW020000017">
    <property type="protein sequence ID" value="KAK8209122.1"/>
    <property type="molecule type" value="Genomic_DNA"/>
</dbReference>
<protein>
    <submittedName>
        <fullName evidence="1">GTP-binding protein gtr1</fullName>
    </submittedName>
</protein>
<accession>A0ACC3SFH3</accession>
<comment type="caution">
    <text evidence="1">The sequence shown here is derived from an EMBL/GenBank/DDBJ whole genome shotgun (WGS) entry which is preliminary data.</text>
</comment>
<gene>
    <name evidence="1" type="primary">GTR1</name>
    <name evidence="1" type="ORF">M8818_003817</name>
</gene>
<evidence type="ECO:0000313" key="1">
    <source>
        <dbReference type="EMBL" id="KAK8209122.1"/>
    </source>
</evidence>
<reference evidence="1" key="1">
    <citation type="submission" date="2024-02" db="EMBL/GenBank/DDBJ databases">
        <title>Metagenome Assembled Genome of Zalaria obscura JY119.</title>
        <authorList>
            <person name="Vighnesh L."/>
            <person name="Jagadeeshwari U."/>
            <person name="Venkata Ramana C."/>
            <person name="Sasikala C."/>
        </authorList>
    </citation>
    <scope>NUCLEOTIDE SEQUENCE</scope>
    <source>
        <strain evidence="1">JY119</strain>
    </source>
</reference>
<name>A0ACC3SFH3_9PEZI</name>
<keyword evidence="2" id="KW-1185">Reference proteome</keyword>
<sequence>MMSTGSSSKRQKQRKVLLMGKSGAGKSSMRSIVFSNYVAKDVRRLGATIDVEHSNIRFMGNLMLNLWDCGGQDGFTESYLTHQRSHVFASVAVLIFVFDVESREFNADLINYASIIRALYEHSPGAKIFVLIHKMDLIASQHRTSMFNERSEHIRQVSHDEGFGGKGEGRGKEVEFWGTSIWDQSLYKAWTRVIYFLVPNAGVIEGLLRQLADVVEAHELILYERTTCLMVTHISRPYETEGNKHPDRFEKLSAILKAHKQSVAKHTGMPAGSANFAELQIKTGEFMFLITRLTENTNLAVVLPSGEARYNAARINIALAREQFGELDIPTGKSVQRDRAAEAAMTSRSYDPKMYEEMMRRHQDEDGERVGSSYG</sequence>
<evidence type="ECO:0000313" key="2">
    <source>
        <dbReference type="Proteomes" id="UP001320706"/>
    </source>
</evidence>
<proteinExistence type="predicted"/>
<dbReference type="Proteomes" id="UP001320706">
    <property type="component" value="Unassembled WGS sequence"/>
</dbReference>
<organism evidence="1 2">
    <name type="scientific">Zalaria obscura</name>
    <dbReference type="NCBI Taxonomy" id="2024903"/>
    <lineage>
        <taxon>Eukaryota</taxon>
        <taxon>Fungi</taxon>
        <taxon>Dikarya</taxon>
        <taxon>Ascomycota</taxon>
        <taxon>Pezizomycotina</taxon>
        <taxon>Dothideomycetes</taxon>
        <taxon>Dothideomycetidae</taxon>
        <taxon>Dothideales</taxon>
        <taxon>Zalariaceae</taxon>
        <taxon>Zalaria</taxon>
    </lineage>
</organism>